<keyword evidence="2" id="KW-1185">Reference proteome</keyword>
<accession>A0ABR7AQN9</accession>
<organism evidence="1 2">
    <name type="scientific">Sphingomonas albertensis</name>
    <dbReference type="NCBI Taxonomy" id="2762591"/>
    <lineage>
        <taxon>Bacteria</taxon>
        <taxon>Pseudomonadati</taxon>
        <taxon>Pseudomonadota</taxon>
        <taxon>Alphaproteobacteria</taxon>
        <taxon>Sphingomonadales</taxon>
        <taxon>Sphingomonadaceae</taxon>
        <taxon>Sphingomonas</taxon>
    </lineage>
</organism>
<gene>
    <name evidence="1" type="ORF">H8S47_13835</name>
</gene>
<comment type="caution">
    <text evidence="1">The sequence shown here is derived from an EMBL/GenBank/DDBJ whole genome shotgun (WGS) entry which is preliminary data.</text>
</comment>
<evidence type="ECO:0000313" key="1">
    <source>
        <dbReference type="EMBL" id="MBC3942753.1"/>
    </source>
</evidence>
<sequence>MNGAVTNELIYSVLQKMQGDMSEMKFDVRDLKTRMTMVEEHLGSSIIAISGVNSRLDRMSDRVERIERRLELTDHG</sequence>
<dbReference type="EMBL" id="JACONT010000031">
    <property type="protein sequence ID" value="MBC3942753.1"/>
    <property type="molecule type" value="Genomic_DNA"/>
</dbReference>
<protein>
    <submittedName>
        <fullName evidence="1">Uncharacterized protein</fullName>
    </submittedName>
</protein>
<name>A0ABR7AQN9_9SPHN</name>
<dbReference type="Proteomes" id="UP000597613">
    <property type="component" value="Unassembled WGS sequence"/>
</dbReference>
<reference evidence="1 2" key="1">
    <citation type="submission" date="2020-08" db="EMBL/GenBank/DDBJ databases">
        <title>Putative novel bacterial strains isolated from necrotic wheat leaf tissues caused by Xanthomonas translucens.</title>
        <authorList>
            <person name="Tambong J.T."/>
        </authorList>
    </citation>
    <scope>NUCLEOTIDE SEQUENCE [LARGE SCALE GENOMIC DNA]</scope>
    <source>
        <strain evidence="2">DOAB 1063</strain>
    </source>
</reference>
<proteinExistence type="predicted"/>
<evidence type="ECO:0000313" key="2">
    <source>
        <dbReference type="Proteomes" id="UP000597613"/>
    </source>
</evidence>